<dbReference type="GO" id="GO:0017057">
    <property type="term" value="F:6-phosphogluconolactonase activity"/>
    <property type="evidence" value="ECO:0007669"/>
    <property type="project" value="TreeGrafter"/>
</dbReference>
<dbReference type="EMBL" id="CP086360">
    <property type="protein sequence ID" value="UNI21610.1"/>
    <property type="molecule type" value="Genomic_DNA"/>
</dbReference>
<dbReference type="Gene3D" id="2.130.10.10">
    <property type="entry name" value="YVTN repeat-like/Quinoprotein amine dehydrogenase"/>
    <property type="match status" value="1"/>
</dbReference>
<evidence type="ECO:0008006" key="5">
    <source>
        <dbReference type="Google" id="ProtNLM"/>
    </source>
</evidence>
<evidence type="ECO:0000313" key="4">
    <source>
        <dbReference type="Proteomes" id="UP000829364"/>
    </source>
</evidence>
<dbReference type="InterPro" id="IPR011048">
    <property type="entry name" value="Haem_d1_sf"/>
</dbReference>
<dbReference type="InterPro" id="IPR019405">
    <property type="entry name" value="Lactonase_7-beta_prop"/>
</dbReference>
<name>A0A9Q8QKY6_9HYPO</name>
<dbReference type="SUPFAM" id="SSF51004">
    <property type="entry name" value="C-terminal (heme d1) domain of cytochrome cd1-nitrite reductase"/>
    <property type="match status" value="1"/>
</dbReference>
<dbReference type="GeneID" id="72069534"/>
<sequence>MLGSMLTATSLLGMAHVASAAGSTLFVSSYNSKVTTLNVGADACKAGSPVPKLQTVAESSGCGESPSWLTLDHTKGLLYCVDEQLQSSGGALASFKTNADGSLKSLAKVNTSSGPVSIAVYGKGGNGLALAHYGGSAFSTWDATDPSHLVNIQTETYKFTKPPADPPRQTAPRPHEAYLDPTKKFIVVPDLGTDELRLYAVGADSLTTTKLDSVAAPAGSGPRHVDFVKRAGSTFMYLVTELSSQIVGYKVTYPADGKIAFKQLWVMSAHGWDKPTPKQAYASEIVVSPDQRFAIVSSRNENSFTVPNFDPSNSTQIVSDPLINFRIDDEGGLTAVQEVAAGGKYPRQFSLNKAGTLVAVGLQNDNRVALIKRDPQSGKLGGFVGYTELGGQITSVIFNE</sequence>
<organism evidence="3 4">
    <name type="scientific">Purpureocillium takamizusanense</name>
    <dbReference type="NCBI Taxonomy" id="2060973"/>
    <lineage>
        <taxon>Eukaryota</taxon>
        <taxon>Fungi</taxon>
        <taxon>Dikarya</taxon>
        <taxon>Ascomycota</taxon>
        <taxon>Pezizomycotina</taxon>
        <taxon>Sordariomycetes</taxon>
        <taxon>Hypocreomycetidae</taxon>
        <taxon>Hypocreales</taxon>
        <taxon>Ophiocordycipitaceae</taxon>
        <taxon>Purpureocillium</taxon>
    </lineage>
</organism>
<dbReference type="PANTHER" id="PTHR30344">
    <property type="entry name" value="6-PHOSPHOGLUCONOLACTONASE-RELATED"/>
    <property type="match status" value="1"/>
</dbReference>
<protein>
    <recommendedName>
        <fullName evidence="5">3-carboxymuconate cyclase</fullName>
    </recommendedName>
</protein>
<keyword evidence="2" id="KW-0732">Signal</keyword>
<dbReference type="PANTHER" id="PTHR30344:SF1">
    <property type="entry name" value="6-PHOSPHOGLUCONOLACTONASE"/>
    <property type="match status" value="1"/>
</dbReference>
<dbReference type="InterPro" id="IPR050282">
    <property type="entry name" value="Cycloisomerase_2"/>
</dbReference>
<dbReference type="InterPro" id="IPR015943">
    <property type="entry name" value="WD40/YVTN_repeat-like_dom_sf"/>
</dbReference>
<comment type="similarity">
    <text evidence="1">Belongs to the cycloisomerase 2 family.</text>
</comment>
<proteinExistence type="inferred from homology"/>
<evidence type="ECO:0000256" key="1">
    <source>
        <dbReference type="ARBA" id="ARBA00005564"/>
    </source>
</evidence>
<evidence type="ECO:0000256" key="2">
    <source>
        <dbReference type="SAM" id="SignalP"/>
    </source>
</evidence>
<dbReference type="RefSeq" id="XP_047845091.1">
    <property type="nucleotide sequence ID" value="XM_047989092.1"/>
</dbReference>
<dbReference type="Proteomes" id="UP000829364">
    <property type="component" value="Chromosome 7"/>
</dbReference>
<evidence type="ECO:0000313" key="3">
    <source>
        <dbReference type="EMBL" id="UNI21610.1"/>
    </source>
</evidence>
<accession>A0A9Q8QKY6</accession>
<feature type="signal peptide" evidence="2">
    <location>
        <begin position="1"/>
        <end position="20"/>
    </location>
</feature>
<dbReference type="Pfam" id="PF10282">
    <property type="entry name" value="Lactonase"/>
    <property type="match status" value="1"/>
</dbReference>
<dbReference type="OrthoDB" id="9972196at2759"/>
<keyword evidence="4" id="KW-1185">Reference proteome</keyword>
<gene>
    <name evidence="3" type="ORF">JDV02_007586</name>
</gene>
<feature type="chain" id="PRO_5040334882" description="3-carboxymuconate cyclase" evidence="2">
    <location>
        <begin position="21"/>
        <end position="400"/>
    </location>
</feature>
<reference evidence="3" key="1">
    <citation type="submission" date="2021-11" db="EMBL/GenBank/DDBJ databases">
        <title>Purpureocillium_takamizusanense_genome.</title>
        <authorList>
            <person name="Nguyen N.-H."/>
        </authorList>
    </citation>
    <scope>NUCLEOTIDE SEQUENCE</scope>
    <source>
        <strain evidence="3">PT3</strain>
    </source>
</reference>
<dbReference type="AlphaFoldDB" id="A0A9Q8QKY6"/>